<dbReference type="SMART" id="SM00766">
    <property type="entry name" value="DnaG_DnaB_bind"/>
    <property type="match status" value="1"/>
</dbReference>
<proteinExistence type="inferred from homology"/>
<dbReference type="Gene3D" id="1.20.50.20">
    <property type="entry name" value="DnaG, RNA polymerase domain, helical bundle"/>
    <property type="match status" value="1"/>
</dbReference>
<evidence type="ECO:0000256" key="6">
    <source>
        <dbReference type="ARBA" id="ARBA00022723"/>
    </source>
</evidence>
<dbReference type="InterPro" id="IPR019475">
    <property type="entry name" value="DNA_primase_DnaB-bd"/>
</dbReference>
<comment type="subunit">
    <text evidence="12">Monomer. Interacts with DnaB.</text>
</comment>
<comment type="catalytic activity">
    <reaction evidence="12">
        <text>ssDNA + n NTP = ssDNA/pppN(pN)n-1 hybrid + (n-1) diphosphate.</text>
        <dbReference type="EC" id="2.7.7.101"/>
    </reaction>
</comment>
<dbReference type="AlphaFoldDB" id="A0A1G5SEI9"/>
<dbReference type="SUPFAM" id="SSF57783">
    <property type="entry name" value="Zinc beta-ribbon"/>
    <property type="match status" value="1"/>
</dbReference>
<keyword evidence="8 12" id="KW-0862">Zinc</keyword>
<keyword evidence="9" id="KW-0460">Magnesium</keyword>
<dbReference type="SUPFAM" id="SSF56731">
    <property type="entry name" value="DNA primase core"/>
    <property type="match status" value="1"/>
</dbReference>
<dbReference type="NCBIfam" id="TIGR01391">
    <property type="entry name" value="dnaG"/>
    <property type="match status" value="1"/>
</dbReference>
<dbReference type="RefSeq" id="WP_090286059.1">
    <property type="nucleotide sequence ID" value="NZ_FMWO01000048.1"/>
</dbReference>
<dbReference type="GO" id="GO:0008270">
    <property type="term" value="F:zinc ion binding"/>
    <property type="evidence" value="ECO:0007669"/>
    <property type="project" value="UniProtKB-UniRule"/>
</dbReference>
<evidence type="ECO:0000256" key="12">
    <source>
        <dbReference type="HAMAP-Rule" id="MF_00974"/>
    </source>
</evidence>
<dbReference type="CDD" id="cd03364">
    <property type="entry name" value="TOPRIM_DnaG_primases"/>
    <property type="match status" value="1"/>
</dbReference>
<sequence length="599" mass="67370">MVAQSFIQELLNRVDIVDVITRHLPLKKKGVNFTACCPFHDEKTPSFSVSQSKQFYHCFGCGKHGNAIDFLREYSGLSFIEAVETIAADAGLSLPPHEIQKTAQFHGNQATASSPETQNDTVLSSVNLYACIDVAAKYYRVQLKQSPKAIAYLQKRGITGQTAKQFGIGYAPDGWQNLAAVFTDYHSDSLGHPLAEAGLVIAQEGKKIYDRFRDRIMFPILNHKRKVVGFGGRVLDNGEPKYLNSPETPLFIKSRELYNLPSASLAARKAGRILVVEGYLDVIMLAQCGIAYAVATLGTATTSLHIQKLLRYTDEVIFCFDGDKAGSKAAWRALETSLPQLKDGKNIKFLFLPDGEDPDSYIRQHGQKKFENLLEQATPLSLFLCNELSRKINLETDEGCTRLIKDAEPLLSQINANAPILAFMIKKRLAELARIDQNYPPGFLKFGQKKNILGRPSHLTRPLSVTPCRRLIQILLHNPGYVKRLDRELLDMGNSKSEEMRLLIALADFLNEWDVIKNMFTKEAVVLHFDQTPYRALLRNIVQDTPIMEADWDIEAEFVGGLTKLREIQRKLRMTELHAKPLNLLTPQEKQELQRLAIS</sequence>
<dbReference type="SMART" id="SM00493">
    <property type="entry name" value="TOPRIM"/>
    <property type="match status" value="1"/>
</dbReference>
<evidence type="ECO:0000256" key="5">
    <source>
        <dbReference type="ARBA" id="ARBA00022705"/>
    </source>
</evidence>
<keyword evidence="1 12" id="KW-0240">DNA-directed RNA polymerase</keyword>
<keyword evidence="10 12" id="KW-0238">DNA-binding</keyword>
<keyword evidence="4 12" id="KW-0548">Nucleotidyltransferase</keyword>
<evidence type="ECO:0000313" key="17">
    <source>
        <dbReference type="Proteomes" id="UP000198729"/>
    </source>
</evidence>
<gene>
    <name evidence="12 16" type="primary">dnaG</name>
    <name evidence="16" type="ORF">NSMM_400093</name>
</gene>
<dbReference type="InterPro" id="IPR002694">
    <property type="entry name" value="Znf_CHC2"/>
</dbReference>
<protein>
    <recommendedName>
        <fullName evidence="12 13">DNA primase</fullName>
        <ecNumber evidence="12">2.7.7.101</ecNumber>
    </recommendedName>
</protein>
<evidence type="ECO:0000256" key="2">
    <source>
        <dbReference type="ARBA" id="ARBA00022515"/>
    </source>
</evidence>
<dbReference type="SMART" id="SM00400">
    <property type="entry name" value="ZnF_CHCC"/>
    <property type="match status" value="1"/>
</dbReference>
<evidence type="ECO:0000256" key="1">
    <source>
        <dbReference type="ARBA" id="ARBA00022478"/>
    </source>
</evidence>
<dbReference type="PANTHER" id="PTHR30313:SF2">
    <property type="entry name" value="DNA PRIMASE"/>
    <property type="match status" value="1"/>
</dbReference>
<dbReference type="InterPro" id="IPR037068">
    <property type="entry name" value="DNA_primase_core_N_sf"/>
</dbReference>
<evidence type="ECO:0000256" key="4">
    <source>
        <dbReference type="ARBA" id="ARBA00022695"/>
    </source>
</evidence>
<dbReference type="Pfam" id="PF13155">
    <property type="entry name" value="Toprim_2"/>
    <property type="match status" value="1"/>
</dbReference>
<evidence type="ECO:0000256" key="8">
    <source>
        <dbReference type="ARBA" id="ARBA00022833"/>
    </source>
</evidence>
<dbReference type="GO" id="GO:1990077">
    <property type="term" value="C:primosome complex"/>
    <property type="evidence" value="ECO:0007669"/>
    <property type="project" value="UniProtKB-KW"/>
</dbReference>
<keyword evidence="5 12" id="KW-0235">DNA replication</keyword>
<evidence type="ECO:0000256" key="3">
    <source>
        <dbReference type="ARBA" id="ARBA00022679"/>
    </source>
</evidence>
<accession>A0A1G5SEI9</accession>
<dbReference type="PANTHER" id="PTHR30313">
    <property type="entry name" value="DNA PRIMASE"/>
    <property type="match status" value="1"/>
</dbReference>
<dbReference type="Pfam" id="PF10410">
    <property type="entry name" value="DnaB_bind"/>
    <property type="match status" value="1"/>
</dbReference>
<dbReference type="GO" id="GO:0005737">
    <property type="term" value="C:cytoplasm"/>
    <property type="evidence" value="ECO:0007669"/>
    <property type="project" value="TreeGrafter"/>
</dbReference>
<dbReference type="Pfam" id="PF08278">
    <property type="entry name" value="DnaG_DnaB_bind"/>
    <property type="match status" value="1"/>
</dbReference>
<name>A0A1G5SEI9_9PROT</name>
<dbReference type="STRING" id="51642.NSMM_400093"/>
<evidence type="ECO:0000256" key="7">
    <source>
        <dbReference type="ARBA" id="ARBA00022771"/>
    </source>
</evidence>
<feature type="zinc finger region" description="CHC2-type" evidence="12 14">
    <location>
        <begin position="37"/>
        <end position="61"/>
    </location>
</feature>
<dbReference type="GO" id="GO:0006269">
    <property type="term" value="P:DNA replication, synthesis of primer"/>
    <property type="evidence" value="ECO:0007669"/>
    <property type="project" value="UniProtKB-UniRule"/>
</dbReference>
<dbReference type="Proteomes" id="UP000198729">
    <property type="component" value="Unassembled WGS sequence"/>
</dbReference>
<dbReference type="FunFam" id="3.90.580.10:FF:000001">
    <property type="entry name" value="DNA primase"/>
    <property type="match status" value="1"/>
</dbReference>
<dbReference type="Gene3D" id="3.40.1360.10">
    <property type="match status" value="1"/>
</dbReference>
<dbReference type="Pfam" id="PF01807">
    <property type="entry name" value="Zn_ribbon_DnaG"/>
    <property type="match status" value="1"/>
</dbReference>
<evidence type="ECO:0000256" key="14">
    <source>
        <dbReference type="PIRSR" id="PIRSR002811-1"/>
    </source>
</evidence>
<dbReference type="InterPro" id="IPR050219">
    <property type="entry name" value="DnaG_primase"/>
</dbReference>
<dbReference type="InterPro" id="IPR013264">
    <property type="entry name" value="DNAG_N"/>
</dbReference>
<dbReference type="GO" id="GO:0003677">
    <property type="term" value="F:DNA binding"/>
    <property type="evidence" value="ECO:0007669"/>
    <property type="project" value="UniProtKB-KW"/>
</dbReference>
<dbReference type="FunFam" id="3.40.1360.10:FF:000002">
    <property type="entry name" value="DNA primase"/>
    <property type="match status" value="1"/>
</dbReference>
<keyword evidence="3 12" id="KW-0808">Transferase</keyword>
<dbReference type="InterPro" id="IPR016136">
    <property type="entry name" value="DNA_helicase_N/primase_C"/>
</dbReference>
<comment type="domain">
    <text evidence="12">Contains an N-terminal zinc-binding domain, a central core domain that contains the primase activity, and a C-terminal DnaB-binding domain.</text>
</comment>
<dbReference type="HAMAP" id="MF_00974">
    <property type="entry name" value="DNA_primase_DnaG"/>
    <property type="match status" value="1"/>
</dbReference>
<dbReference type="OrthoDB" id="9803773at2"/>
<organism evidence="16 17">
    <name type="scientific">Nitrosomonas mobilis</name>
    <dbReference type="NCBI Taxonomy" id="51642"/>
    <lineage>
        <taxon>Bacteria</taxon>
        <taxon>Pseudomonadati</taxon>
        <taxon>Pseudomonadota</taxon>
        <taxon>Betaproteobacteria</taxon>
        <taxon>Nitrosomonadales</taxon>
        <taxon>Nitrosomonadaceae</taxon>
        <taxon>Nitrosomonas</taxon>
    </lineage>
</organism>
<dbReference type="GO" id="GO:0000428">
    <property type="term" value="C:DNA-directed RNA polymerase complex"/>
    <property type="evidence" value="ECO:0007669"/>
    <property type="project" value="UniProtKB-KW"/>
</dbReference>
<dbReference type="InterPro" id="IPR006171">
    <property type="entry name" value="TOPRIM_dom"/>
</dbReference>
<dbReference type="InterPro" id="IPR006295">
    <property type="entry name" value="DNA_primase_DnaG"/>
</dbReference>
<keyword evidence="2 12" id="KW-0639">Primosome</keyword>
<dbReference type="FunFam" id="3.90.980.10:FF:000001">
    <property type="entry name" value="DNA primase"/>
    <property type="match status" value="1"/>
</dbReference>
<dbReference type="InterPro" id="IPR034151">
    <property type="entry name" value="TOPRIM_DnaG_bac"/>
</dbReference>
<keyword evidence="17" id="KW-1185">Reference proteome</keyword>
<evidence type="ECO:0000256" key="11">
    <source>
        <dbReference type="ARBA" id="ARBA00023163"/>
    </source>
</evidence>
<dbReference type="Gene3D" id="3.90.980.10">
    <property type="entry name" value="DNA primase, catalytic core, N-terminal domain"/>
    <property type="match status" value="1"/>
</dbReference>
<dbReference type="InterPro" id="IPR013173">
    <property type="entry name" value="DNA_primase_DnaG_DnaB-bd_dom"/>
</dbReference>
<evidence type="ECO:0000313" key="16">
    <source>
        <dbReference type="EMBL" id="SCZ85615.1"/>
    </source>
</evidence>
<feature type="domain" description="Toprim" evidence="15">
    <location>
        <begin position="271"/>
        <end position="353"/>
    </location>
</feature>
<keyword evidence="11 12" id="KW-0804">Transcription</keyword>
<evidence type="ECO:0000256" key="13">
    <source>
        <dbReference type="PIRNR" id="PIRNR002811"/>
    </source>
</evidence>
<dbReference type="SUPFAM" id="SSF117023">
    <property type="entry name" value="DNA primase DnaG, C-terminal domain"/>
    <property type="match status" value="1"/>
</dbReference>
<comment type="function">
    <text evidence="12 13">RNA polymerase that catalyzes the synthesis of short RNA molecules used as primers for DNA polymerase during DNA replication.</text>
</comment>
<dbReference type="EC" id="2.7.7.101" evidence="12"/>
<keyword evidence="7 12" id="KW-0863">Zinc-finger</keyword>
<comment type="cofactor">
    <cofactor evidence="12 13 14">
        <name>Zn(2+)</name>
        <dbReference type="ChEBI" id="CHEBI:29105"/>
    </cofactor>
    <text evidence="12 13 14">Binds 1 zinc ion per monomer.</text>
</comment>
<dbReference type="GO" id="GO:0003899">
    <property type="term" value="F:DNA-directed RNA polymerase activity"/>
    <property type="evidence" value="ECO:0007669"/>
    <property type="project" value="UniProtKB-UniRule"/>
</dbReference>
<evidence type="ECO:0000256" key="10">
    <source>
        <dbReference type="ARBA" id="ARBA00023125"/>
    </source>
</evidence>
<dbReference type="Pfam" id="PF08275">
    <property type="entry name" value="DNAG_N"/>
    <property type="match status" value="1"/>
</dbReference>
<dbReference type="PIRSF" id="PIRSF002811">
    <property type="entry name" value="DnaG"/>
    <property type="match status" value="1"/>
</dbReference>
<evidence type="ECO:0000256" key="9">
    <source>
        <dbReference type="ARBA" id="ARBA00022842"/>
    </source>
</evidence>
<dbReference type="EMBL" id="FMWO01000048">
    <property type="protein sequence ID" value="SCZ85615.1"/>
    <property type="molecule type" value="Genomic_DNA"/>
</dbReference>
<dbReference type="InterPro" id="IPR036977">
    <property type="entry name" value="DNA_primase_Znf_CHC2"/>
</dbReference>
<evidence type="ECO:0000259" key="15">
    <source>
        <dbReference type="PROSITE" id="PS50880"/>
    </source>
</evidence>
<keyword evidence="6 12" id="KW-0479">Metal-binding</keyword>
<dbReference type="PROSITE" id="PS50880">
    <property type="entry name" value="TOPRIM"/>
    <property type="match status" value="1"/>
</dbReference>
<dbReference type="Gene3D" id="1.10.860.10">
    <property type="entry name" value="DNAb Helicase, Chain A"/>
    <property type="match status" value="1"/>
</dbReference>
<dbReference type="InterPro" id="IPR030846">
    <property type="entry name" value="DnaG_bac"/>
</dbReference>
<dbReference type="Gene3D" id="3.90.580.10">
    <property type="entry name" value="Zinc finger, CHC2-type domain"/>
    <property type="match status" value="1"/>
</dbReference>
<comment type="similarity">
    <text evidence="12 13">Belongs to the DnaG primase family.</text>
</comment>
<reference evidence="16 17" key="1">
    <citation type="submission" date="2016-10" db="EMBL/GenBank/DDBJ databases">
        <authorList>
            <person name="de Groot N.N."/>
        </authorList>
    </citation>
    <scope>NUCLEOTIDE SEQUENCE [LARGE SCALE GENOMIC DNA]</scope>
    <source>
        <strain evidence="16">1</strain>
    </source>
</reference>